<dbReference type="SUPFAM" id="SSF51735">
    <property type="entry name" value="NAD(P)-binding Rossmann-fold domains"/>
    <property type="match status" value="1"/>
</dbReference>
<organism evidence="6 7">
    <name type="scientific">Marinomonas communis</name>
    <dbReference type="NCBI Taxonomy" id="28254"/>
    <lineage>
        <taxon>Bacteria</taxon>
        <taxon>Pseudomonadati</taxon>
        <taxon>Pseudomonadota</taxon>
        <taxon>Gammaproteobacteria</taxon>
        <taxon>Oceanospirillales</taxon>
        <taxon>Oceanospirillaceae</taxon>
        <taxon>Marinomonas</taxon>
    </lineage>
</organism>
<evidence type="ECO:0000313" key="7">
    <source>
        <dbReference type="Proteomes" id="UP000295729"/>
    </source>
</evidence>
<name>A0A4R6X8M5_9GAMM</name>
<protein>
    <submittedName>
        <fullName evidence="6">Shikimate dehydrogenase</fullName>
    </submittedName>
</protein>
<dbReference type="GO" id="GO:0009073">
    <property type="term" value="P:aromatic amino acid family biosynthetic process"/>
    <property type="evidence" value="ECO:0007669"/>
    <property type="project" value="UniProtKB-KW"/>
</dbReference>
<dbReference type="Gene3D" id="3.40.50.10860">
    <property type="entry name" value="Leucine Dehydrogenase, chain A, domain 1"/>
    <property type="match status" value="1"/>
</dbReference>
<evidence type="ECO:0000256" key="2">
    <source>
        <dbReference type="ARBA" id="ARBA00022857"/>
    </source>
</evidence>
<dbReference type="Gene3D" id="3.40.50.720">
    <property type="entry name" value="NAD(P)-binding Rossmann-like Domain"/>
    <property type="match status" value="1"/>
</dbReference>
<dbReference type="NCBIfam" id="NF009201">
    <property type="entry name" value="PRK12549.1"/>
    <property type="match status" value="1"/>
</dbReference>
<dbReference type="RefSeq" id="WP_133560048.1">
    <property type="nucleotide sequence ID" value="NZ_SNZA01000001.1"/>
</dbReference>
<evidence type="ECO:0000256" key="4">
    <source>
        <dbReference type="ARBA" id="ARBA00023141"/>
    </source>
</evidence>
<dbReference type="GO" id="GO:0050661">
    <property type="term" value="F:NADP binding"/>
    <property type="evidence" value="ECO:0007669"/>
    <property type="project" value="TreeGrafter"/>
</dbReference>
<reference evidence="6 7" key="1">
    <citation type="submission" date="2019-03" db="EMBL/GenBank/DDBJ databases">
        <title>Genomic Encyclopedia of Type Strains, Phase IV (KMG-IV): sequencing the most valuable type-strain genomes for metagenomic binning, comparative biology and taxonomic classification.</title>
        <authorList>
            <person name="Goeker M."/>
        </authorList>
    </citation>
    <scope>NUCLEOTIDE SEQUENCE [LARGE SCALE GENOMIC DNA]</scope>
    <source>
        <strain evidence="6 7">DSM 5604</strain>
    </source>
</reference>
<evidence type="ECO:0000256" key="3">
    <source>
        <dbReference type="ARBA" id="ARBA00023002"/>
    </source>
</evidence>
<keyword evidence="4" id="KW-0028">Amino-acid biosynthesis</keyword>
<comment type="pathway">
    <text evidence="1">Metabolic intermediate biosynthesis; chorismate biosynthesis; chorismate from D-erythrose 4-phosphate and phosphoenolpyruvate: step 4/7.</text>
</comment>
<dbReference type="CDD" id="cd01065">
    <property type="entry name" value="NAD_bind_Shikimate_DH"/>
    <property type="match status" value="1"/>
</dbReference>
<dbReference type="PANTHER" id="PTHR21089:SF1">
    <property type="entry name" value="BIFUNCTIONAL 3-DEHYDROQUINATE DEHYDRATASE_SHIKIMATE DEHYDROGENASE, CHLOROPLASTIC"/>
    <property type="match status" value="1"/>
</dbReference>
<dbReference type="Pfam" id="PF08501">
    <property type="entry name" value="Shikimate_dh_N"/>
    <property type="match status" value="1"/>
</dbReference>
<evidence type="ECO:0000256" key="1">
    <source>
        <dbReference type="ARBA" id="ARBA00004871"/>
    </source>
</evidence>
<dbReference type="OrthoDB" id="9792692at2"/>
<dbReference type="PANTHER" id="PTHR21089">
    <property type="entry name" value="SHIKIMATE DEHYDROGENASE"/>
    <property type="match status" value="1"/>
</dbReference>
<dbReference type="EMBL" id="SNZA01000001">
    <property type="protein sequence ID" value="TDR15436.1"/>
    <property type="molecule type" value="Genomic_DNA"/>
</dbReference>
<feature type="domain" description="Shikimate dehydrogenase substrate binding N-terminal" evidence="5">
    <location>
        <begin position="6"/>
        <end position="91"/>
    </location>
</feature>
<dbReference type="GO" id="GO:0019632">
    <property type="term" value="P:shikimate metabolic process"/>
    <property type="evidence" value="ECO:0007669"/>
    <property type="project" value="TreeGrafter"/>
</dbReference>
<keyword evidence="7" id="KW-1185">Reference proteome</keyword>
<dbReference type="InterPro" id="IPR046346">
    <property type="entry name" value="Aminoacid_DH-like_N_sf"/>
</dbReference>
<keyword evidence="4" id="KW-0057">Aromatic amino acid biosynthesis</keyword>
<dbReference type="InterPro" id="IPR022893">
    <property type="entry name" value="Shikimate_DH_fam"/>
</dbReference>
<evidence type="ECO:0000313" key="6">
    <source>
        <dbReference type="EMBL" id="TDR15436.1"/>
    </source>
</evidence>
<dbReference type="GO" id="GO:0009423">
    <property type="term" value="P:chorismate biosynthetic process"/>
    <property type="evidence" value="ECO:0007669"/>
    <property type="project" value="TreeGrafter"/>
</dbReference>
<sequence length="284" mass="30364">MQYIGLIGQSISASRSPSLHNMLGELKQLPVSYELQELDSSAVEAFTERLSLIREKGFIGTNVTFPFKQIAVDSADEVNDSVKKVGSTNTLLLKDGKVCAFNTDYTGFIRGYRTRLADQAAGKVLMIGAGGVGRAVAFGLFEVGATELFITDLNVAGAEALAQSLNDAGYKATVIAADEVADIAKGVDGLVNCTPVGHYKTPGNPLAASAFGGQKWAFDAVYTPLDTEFLKAANAAGLTIVSGFDLFFYQALDAFEIFTGVQVDDVTPVWNQFREKYDVVSDLI</sequence>
<dbReference type="GO" id="GO:0005829">
    <property type="term" value="C:cytosol"/>
    <property type="evidence" value="ECO:0007669"/>
    <property type="project" value="TreeGrafter"/>
</dbReference>
<comment type="caution">
    <text evidence="6">The sequence shown here is derived from an EMBL/GenBank/DDBJ whole genome shotgun (WGS) entry which is preliminary data.</text>
</comment>
<dbReference type="GO" id="GO:0004764">
    <property type="term" value="F:shikimate 3-dehydrogenase (NADP+) activity"/>
    <property type="evidence" value="ECO:0007669"/>
    <property type="project" value="InterPro"/>
</dbReference>
<dbReference type="SUPFAM" id="SSF53223">
    <property type="entry name" value="Aminoacid dehydrogenase-like, N-terminal domain"/>
    <property type="match status" value="1"/>
</dbReference>
<dbReference type="InterPro" id="IPR013708">
    <property type="entry name" value="Shikimate_DH-bd_N"/>
</dbReference>
<evidence type="ECO:0000259" key="5">
    <source>
        <dbReference type="Pfam" id="PF08501"/>
    </source>
</evidence>
<keyword evidence="3" id="KW-0560">Oxidoreductase</keyword>
<dbReference type="InterPro" id="IPR036291">
    <property type="entry name" value="NAD(P)-bd_dom_sf"/>
</dbReference>
<accession>A0A4R6X8M5</accession>
<dbReference type="Proteomes" id="UP000295729">
    <property type="component" value="Unassembled WGS sequence"/>
</dbReference>
<proteinExistence type="predicted"/>
<dbReference type="AlphaFoldDB" id="A0A4R6X8M5"/>
<keyword evidence="2" id="KW-0521">NADP</keyword>
<gene>
    <name evidence="6" type="ORF">C8D85_0800</name>
</gene>